<accession>A0AAW2EJQ5</accession>
<name>A0AAW2EJQ5_9HYME</name>
<evidence type="ECO:0000313" key="3">
    <source>
        <dbReference type="Proteomes" id="UP001430953"/>
    </source>
</evidence>
<organism evidence="2 3">
    <name type="scientific">Cardiocondyla obscurior</name>
    <dbReference type="NCBI Taxonomy" id="286306"/>
    <lineage>
        <taxon>Eukaryota</taxon>
        <taxon>Metazoa</taxon>
        <taxon>Ecdysozoa</taxon>
        <taxon>Arthropoda</taxon>
        <taxon>Hexapoda</taxon>
        <taxon>Insecta</taxon>
        <taxon>Pterygota</taxon>
        <taxon>Neoptera</taxon>
        <taxon>Endopterygota</taxon>
        <taxon>Hymenoptera</taxon>
        <taxon>Apocrita</taxon>
        <taxon>Aculeata</taxon>
        <taxon>Formicoidea</taxon>
        <taxon>Formicidae</taxon>
        <taxon>Myrmicinae</taxon>
        <taxon>Cardiocondyla</taxon>
    </lineage>
</organism>
<feature type="region of interest" description="Disordered" evidence="1">
    <location>
        <begin position="97"/>
        <end position="145"/>
    </location>
</feature>
<sequence length="184" mass="21124">MYFLINKIEYLFFFSYILEVANMSVLSTRVFSLIPNGEIHRAVDIIFPSVRPERISARKKNRAQKIRGVTLFSQPTVRPRRTFRKVLAAVTFSARSSFSPPQLSASCSENVVGTNEKNKKRTNERASERDEEKERERKSKREREKGVCVRVCVKKKSQPDACVFLFYRDVPPRFAREGGGGGTI</sequence>
<gene>
    <name evidence="2" type="ORF">PUN28_017682</name>
</gene>
<evidence type="ECO:0000256" key="1">
    <source>
        <dbReference type="SAM" id="MobiDB-lite"/>
    </source>
</evidence>
<feature type="compositionally biased region" description="Polar residues" evidence="1">
    <location>
        <begin position="97"/>
        <end position="115"/>
    </location>
</feature>
<feature type="compositionally biased region" description="Basic and acidic residues" evidence="1">
    <location>
        <begin position="121"/>
        <end position="145"/>
    </location>
</feature>
<reference evidence="2 3" key="1">
    <citation type="submission" date="2023-03" db="EMBL/GenBank/DDBJ databases">
        <title>High recombination rates correlate with genetic variation in Cardiocondyla obscurior ants.</title>
        <authorList>
            <person name="Errbii M."/>
        </authorList>
    </citation>
    <scope>NUCLEOTIDE SEQUENCE [LARGE SCALE GENOMIC DNA]</scope>
    <source>
        <strain evidence="2">Alpha-2009</strain>
        <tissue evidence="2">Whole body</tissue>
    </source>
</reference>
<protein>
    <submittedName>
        <fullName evidence="2">Uncharacterized protein</fullName>
    </submittedName>
</protein>
<dbReference type="Proteomes" id="UP001430953">
    <property type="component" value="Unassembled WGS sequence"/>
</dbReference>
<dbReference type="EMBL" id="JADYXP020000021">
    <property type="protein sequence ID" value="KAL0103578.1"/>
    <property type="molecule type" value="Genomic_DNA"/>
</dbReference>
<proteinExistence type="predicted"/>
<comment type="caution">
    <text evidence="2">The sequence shown here is derived from an EMBL/GenBank/DDBJ whole genome shotgun (WGS) entry which is preliminary data.</text>
</comment>
<dbReference type="AlphaFoldDB" id="A0AAW2EJQ5"/>
<evidence type="ECO:0000313" key="2">
    <source>
        <dbReference type="EMBL" id="KAL0103578.1"/>
    </source>
</evidence>
<keyword evidence="3" id="KW-1185">Reference proteome</keyword>